<name>A0AA37HXN4_SEGBR</name>
<proteinExistence type="inferred from homology"/>
<dbReference type="InterPro" id="IPR006626">
    <property type="entry name" value="PbH1"/>
</dbReference>
<feature type="signal peptide" evidence="5">
    <location>
        <begin position="1"/>
        <end position="22"/>
    </location>
</feature>
<keyword evidence="2 4" id="KW-0378">Hydrolase</keyword>
<dbReference type="InterPro" id="IPR000743">
    <property type="entry name" value="Glyco_hydro_28"/>
</dbReference>
<reference evidence="6" key="1">
    <citation type="submission" date="2021-08" db="EMBL/GenBank/DDBJ databases">
        <title>Prevotella lacticifex sp. nov., isolated from rumen of cow.</title>
        <authorList>
            <person name="Shinkai T."/>
            <person name="Ikeyama N."/>
            <person name="Kumagai M."/>
            <person name="Ohmori H."/>
            <person name="Sakamoto M."/>
            <person name="Ohkuma M."/>
            <person name="Mitsumori M."/>
        </authorList>
    </citation>
    <scope>NUCLEOTIDE SEQUENCE</scope>
    <source>
        <strain evidence="6">DSM 11371</strain>
    </source>
</reference>
<dbReference type="PANTHER" id="PTHR31339:SF9">
    <property type="entry name" value="PLASMIN AND FIBRONECTIN-BINDING PROTEIN A"/>
    <property type="match status" value="1"/>
</dbReference>
<evidence type="ECO:0000313" key="7">
    <source>
        <dbReference type="Proteomes" id="UP000887043"/>
    </source>
</evidence>
<dbReference type="GO" id="GO:0004650">
    <property type="term" value="F:polygalacturonase activity"/>
    <property type="evidence" value="ECO:0007669"/>
    <property type="project" value="InterPro"/>
</dbReference>
<protein>
    <submittedName>
        <fullName evidence="6">Glycoside hydrolase</fullName>
    </submittedName>
</protein>
<evidence type="ECO:0000256" key="4">
    <source>
        <dbReference type="RuleBase" id="RU361169"/>
    </source>
</evidence>
<dbReference type="AlphaFoldDB" id="A0AA37HXN4"/>
<dbReference type="Pfam" id="PF00295">
    <property type="entry name" value="Glyco_hydro_28"/>
    <property type="match status" value="1"/>
</dbReference>
<comment type="similarity">
    <text evidence="1 4">Belongs to the glycosyl hydrolase 28 family.</text>
</comment>
<comment type="caution">
    <text evidence="6">The sequence shown here is derived from an EMBL/GenBank/DDBJ whole genome shotgun (WGS) entry which is preliminary data.</text>
</comment>
<sequence>MKRKITTILVLALALTTLQLSAKSQLKNPFKQMKKVLRAIHEPKFPNREYQMLDYYNGTDSLYTAAINEAINTCSQQGGGHVIIPDGTWKTGPIRLKSNVDLHLSDKAHLLFSTDPRIFPTVLTREEGIDCYNISPLIYAYGEKNIAITGKGIMDGQSDETNWQKKERRNIQKDSKGKIGERNLLLEYKVNRTPIEQRRFEGMMGMRPQFVNTYKCENVLIEGPTFNRSPFWILHPLLSKNVIVRDVNLDSHGRNNDGCDPESCENVLIERCRFNTGDDCIAIKSGKDEDGRVWNIPSKNIIIRNCEMKDGHAGVGIGSEITGGCENVWVENCKMDSPNLTRVIRIKSNPERGGEVKNLYVRNVEVGVCDLAVLGIEQKYWYTPTGPYMPYFHDFYFENVKSSGSKYALHIDGHEGTAQVENIYMKNCRFDNVSMPEHNMIIGTRNILLDNVYINGEKQPSER</sequence>
<evidence type="ECO:0000256" key="3">
    <source>
        <dbReference type="ARBA" id="ARBA00023295"/>
    </source>
</evidence>
<dbReference type="SUPFAM" id="SSF51126">
    <property type="entry name" value="Pectin lyase-like"/>
    <property type="match status" value="1"/>
</dbReference>
<dbReference type="Proteomes" id="UP000887043">
    <property type="component" value="Unassembled WGS sequence"/>
</dbReference>
<dbReference type="GO" id="GO:0005975">
    <property type="term" value="P:carbohydrate metabolic process"/>
    <property type="evidence" value="ECO:0007669"/>
    <property type="project" value="InterPro"/>
</dbReference>
<organism evidence="6 7">
    <name type="scientific">Segatella bryantii</name>
    <name type="common">Prevotella bryantii</name>
    <dbReference type="NCBI Taxonomy" id="77095"/>
    <lineage>
        <taxon>Bacteria</taxon>
        <taxon>Pseudomonadati</taxon>
        <taxon>Bacteroidota</taxon>
        <taxon>Bacteroidia</taxon>
        <taxon>Bacteroidales</taxon>
        <taxon>Prevotellaceae</taxon>
        <taxon>Segatella</taxon>
    </lineage>
</organism>
<gene>
    <name evidence="6" type="ORF">PRRU23_21520</name>
</gene>
<evidence type="ECO:0000256" key="5">
    <source>
        <dbReference type="SAM" id="SignalP"/>
    </source>
</evidence>
<dbReference type="RefSeq" id="WP_006283274.1">
    <property type="nucleotide sequence ID" value="NZ_BPTR01000001.1"/>
</dbReference>
<evidence type="ECO:0000256" key="2">
    <source>
        <dbReference type="ARBA" id="ARBA00022801"/>
    </source>
</evidence>
<keyword evidence="3 4" id="KW-0326">Glycosidase</keyword>
<dbReference type="PANTHER" id="PTHR31339">
    <property type="entry name" value="PECTIN LYASE-RELATED"/>
    <property type="match status" value="1"/>
</dbReference>
<dbReference type="Gene3D" id="2.160.20.10">
    <property type="entry name" value="Single-stranded right-handed beta-helix, Pectin lyase-like"/>
    <property type="match status" value="1"/>
</dbReference>
<evidence type="ECO:0000256" key="1">
    <source>
        <dbReference type="ARBA" id="ARBA00008834"/>
    </source>
</evidence>
<evidence type="ECO:0000313" key="6">
    <source>
        <dbReference type="EMBL" id="GJG28452.1"/>
    </source>
</evidence>
<dbReference type="SMART" id="SM00710">
    <property type="entry name" value="PbH1"/>
    <property type="match status" value="4"/>
</dbReference>
<dbReference type="EMBL" id="BPTR01000001">
    <property type="protein sequence ID" value="GJG28452.1"/>
    <property type="molecule type" value="Genomic_DNA"/>
</dbReference>
<dbReference type="InterPro" id="IPR051801">
    <property type="entry name" value="GH28_Enzymes"/>
</dbReference>
<dbReference type="InterPro" id="IPR011050">
    <property type="entry name" value="Pectin_lyase_fold/virulence"/>
</dbReference>
<dbReference type="InterPro" id="IPR012334">
    <property type="entry name" value="Pectin_lyas_fold"/>
</dbReference>
<feature type="chain" id="PRO_5041265745" evidence="5">
    <location>
        <begin position="23"/>
        <end position="463"/>
    </location>
</feature>
<keyword evidence="5" id="KW-0732">Signal</keyword>
<accession>A0AA37HXN4</accession>